<dbReference type="KEGG" id="dpb:BABL1_gene_238"/>
<evidence type="ECO:0000259" key="9">
    <source>
        <dbReference type="PROSITE" id="PS51986"/>
    </source>
</evidence>
<feature type="domain" description="GS beta-grasp" evidence="9">
    <location>
        <begin position="72"/>
        <end position="162"/>
    </location>
</feature>
<keyword evidence="3" id="KW-0547">Nucleotide-binding</keyword>
<evidence type="ECO:0000256" key="7">
    <source>
        <dbReference type="RuleBase" id="RU000384"/>
    </source>
</evidence>
<keyword evidence="4" id="KW-0067">ATP-binding</keyword>
<dbReference type="Pfam" id="PF00120">
    <property type="entry name" value="Gln-synt_C"/>
    <property type="match status" value="1"/>
</dbReference>
<dbReference type="PROSITE" id="PS51986">
    <property type="entry name" value="GS_BETA_GRASP"/>
    <property type="match status" value="1"/>
</dbReference>
<proteinExistence type="inferred from homology"/>
<dbReference type="InterPro" id="IPR008147">
    <property type="entry name" value="Gln_synt_N"/>
</dbReference>
<dbReference type="PROSITE" id="PS51987">
    <property type="entry name" value="GS_CATALYTIC"/>
    <property type="match status" value="1"/>
</dbReference>
<dbReference type="PATRIC" id="fig|673862.3.peg.665"/>
<evidence type="ECO:0000259" key="10">
    <source>
        <dbReference type="PROSITE" id="PS51987"/>
    </source>
</evidence>
<evidence type="ECO:0000256" key="2">
    <source>
        <dbReference type="ARBA" id="ARBA00022598"/>
    </source>
</evidence>
<comment type="similarity">
    <text evidence="6 7">Belongs to the glutamine synthetase family.</text>
</comment>
<dbReference type="SUPFAM" id="SSF54368">
    <property type="entry name" value="Glutamine synthetase, N-terminal domain"/>
    <property type="match status" value="1"/>
</dbReference>
<evidence type="ECO:0000313" key="12">
    <source>
        <dbReference type="Proteomes" id="UP000018769"/>
    </source>
</evidence>
<comment type="cofactor">
    <cofactor evidence="1">
        <name>Mg(2+)</name>
        <dbReference type="ChEBI" id="CHEBI:18420"/>
    </cofactor>
</comment>
<dbReference type="Gene3D" id="3.10.20.70">
    <property type="entry name" value="Glutamine synthetase, N-terminal domain"/>
    <property type="match status" value="1"/>
</dbReference>
<dbReference type="Gene3D" id="3.30.590.10">
    <property type="entry name" value="Glutamine synthetase/guanido kinase, catalytic domain"/>
    <property type="match status" value="1"/>
</dbReference>
<accession>V6DGQ2</accession>
<dbReference type="InterPro" id="IPR014746">
    <property type="entry name" value="Gln_synth/guanido_kin_cat_dom"/>
</dbReference>
<keyword evidence="12" id="KW-1185">Reference proteome</keyword>
<dbReference type="AlphaFoldDB" id="V6DGQ2"/>
<sequence>MIYKIIILNSLTKGAMKKYILYLSFCSLIFINIINTLEQDFFKNILQNKKSLKHKNLISKNQKNETVESILEKLEQEDTQFVSFTFVNLFGDLKEIIVPFDKAKSAFINGLTFDSSSIPGYFSTEESDMILKPDLSTLRFLPWTSDLHKTAWVICDIYKDRNTLYESDSRYILKKAIKELNLINCKCNIGVELEFFLYKNSEPLDNKKYIDPDEIYSRQQENHIIIHTLKGMGVDVEKFHHEVAPGQYEFSIKYDNALEIADQVIISKYALKVLANQLGYQVIFLPKPIYGKNGSAMHIHYSIYDNLENKNAFYSCDNDYNFSDLGKKFLAGNLSYIKEFSAILNPLINSYKRLVPDFEAPVYICWGLKNRSALFRLPLMHDEPDKAMRIEIRSPDVNCNPYLAFSAIIKTGLKGIKEDLILNKPITQNLFKLDVSKIRDMNIKVLPKNLSQALDVMQDSQMVKDLLTPKGFEEYIKVKRQECANFNSAVTNWELN</sequence>
<dbReference type="PANTHER" id="PTHR43785">
    <property type="entry name" value="GAMMA-GLUTAMYLPUTRESCINE SYNTHETASE"/>
    <property type="match status" value="1"/>
</dbReference>
<evidence type="ECO:0000256" key="1">
    <source>
        <dbReference type="ARBA" id="ARBA00001946"/>
    </source>
</evidence>
<dbReference type="SUPFAM" id="SSF55931">
    <property type="entry name" value="Glutamine synthetase/guanido kinase"/>
    <property type="match status" value="1"/>
</dbReference>
<reference evidence="11 12" key="1">
    <citation type="journal article" date="2015" name="Biol. Direct">
        <title>Babela massiliensis, a representative of a widespread bacterial phylum with unusual adaptations to parasitism in amoebae.</title>
        <authorList>
            <person name="Pagnier I."/>
            <person name="Yutin N."/>
            <person name="Croce O."/>
            <person name="Makarova K.S."/>
            <person name="Wolf Y.I."/>
            <person name="Benamar S."/>
            <person name="Raoult D."/>
            <person name="Koonin E.V."/>
            <person name="La Scola B."/>
        </authorList>
    </citation>
    <scope>NUCLEOTIDE SEQUENCE [LARGE SCALE GENOMIC DNA]</scope>
    <source>
        <strain evidence="12">BABL1</strain>
    </source>
</reference>
<dbReference type="Pfam" id="PF03951">
    <property type="entry name" value="Gln-synt_N"/>
    <property type="match status" value="1"/>
</dbReference>
<dbReference type="GO" id="GO:0006542">
    <property type="term" value="P:glutamine biosynthetic process"/>
    <property type="evidence" value="ECO:0007669"/>
    <property type="project" value="InterPro"/>
</dbReference>
<dbReference type="InterPro" id="IPR008146">
    <property type="entry name" value="Gln_synth_cat_dom"/>
</dbReference>
<organism evidence="11 12">
    <name type="scientific">Candidatus Babela massiliensis</name>
    <dbReference type="NCBI Taxonomy" id="673862"/>
    <lineage>
        <taxon>Bacteria</taxon>
        <taxon>Candidatus Babelota</taxon>
        <taxon>Candidatus Babeliae</taxon>
        <taxon>Candidatus Babeliales</taxon>
        <taxon>Candidatus Babeliaceae</taxon>
        <taxon>Candidatus Babela</taxon>
    </lineage>
</organism>
<keyword evidence="8" id="KW-0472">Membrane</keyword>
<evidence type="ECO:0000313" key="11">
    <source>
        <dbReference type="EMBL" id="CDK30777.1"/>
    </source>
</evidence>
<dbReference type="SMART" id="SM01230">
    <property type="entry name" value="Gln-synt_C"/>
    <property type="match status" value="1"/>
</dbReference>
<keyword evidence="8" id="KW-0812">Transmembrane</keyword>
<dbReference type="PANTHER" id="PTHR43785:SF12">
    <property type="entry name" value="TYPE-1 GLUTAMINE SYNTHETASE 2"/>
    <property type="match status" value="1"/>
</dbReference>
<evidence type="ECO:0000256" key="6">
    <source>
        <dbReference type="PROSITE-ProRule" id="PRU01330"/>
    </source>
</evidence>
<dbReference type="GO" id="GO:0005524">
    <property type="term" value="F:ATP binding"/>
    <property type="evidence" value="ECO:0007669"/>
    <property type="project" value="UniProtKB-KW"/>
</dbReference>
<dbReference type="PROSITE" id="PS00181">
    <property type="entry name" value="GLNA_ATP"/>
    <property type="match status" value="1"/>
</dbReference>
<feature type="transmembrane region" description="Helical" evidence="8">
    <location>
        <begin position="20"/>
        <end position="37"/>
    </location>
</feature>
<keyword evidence="2" id="KW-0436">Ligase</keyword>
<evidence type="ECO:0000256" key="4">
    <source>
        <dbReference type="ARBA" id="ARBA00022840"/>
    </source>
</evidence>
<evidence type="ECO:0000256" key="5">
    <source>
        <dbReference type="ARBA" id="ARBA00022842"/>
    </source>
</evidence>
<evidence type="ECO:0000256" key="8">
    <source>
        <dbReference type="SAM" id="Phobius"/>
    </source>
</evidence>
<name>V6DGQ2_9BACT</name>
<dbReference type="OrthoDB" id="9807095at2"/>
<dbReference type="eggNOG" id="COG0174">
    <property type="taxonomic scope" value="Bacteria"/>
</dbReference>
<dbReference type="InterPro" id="IPR027303">
    <property type="entry name" value="Gln_synth_gly_rich_site"/>
</dbReference>
<protein>
    <submittedName>
        <fullName evidence="11">Glutamine synthetase</fullName>
    </submittedName>
</protein>
<dbReference type="Proteomes" id="UP000018769">
    <property type="component" value="Chromosome I"/>
</dbReference>
<dbReference type="EMBL" id="HG793133">
    <property type="protein sequence ID" value="CDK30777.1"/>
    <property type="molecule type" value="Genomic_DNA"/>
</dbReference>
<dbReference type="GO" id="GO:0004356">
    <property type="term" value="F:glutamine synthetase activity"/>
    <property type="evidence" value="ECO:0007669"/>
    <property type="project" value="InterPro"/>
</dbReference>
<keyword evidence="5" id="KW-0460">Magnesium</keyword>
<dbReference type="STRING" id="673862.BABL1_gene_238"/>
<evidence type="ECO:0000256" key="3">
    <source>
        <dbReference type="ARBA" id="ARBA00022741"/>
    </source>
</evidence>
<gene>
    <name evidence="11" type="primary">glnA2</name>
    <name evidence="11" type="ORF">BABL1_gene_238</name>
</gene>
<keyword evidence="8" id="KW-1133">Transmembrane helix</keyword>
<dbReference type="HOGENOM" id="CLU_017290_1_3_7"/>
<dbReference type="InterPro" id="IPR036651">
    <property type="entry name" value="Gln_synt_N_sf"/>
</dbReference>
<feature type="domain" description="GS catalytic" evidence="10">
    <location>
        <begin position="169"/>
        <end position="496"/>
    </location>
</feature>